<dbReference type="InterPro" id="IPR043502">
    <property type="entry name" value="DNA/RNA_pol_sf"/>
</dbReference>
<dbReference type="PANTHER" id="PTHR24559:SF441">
    <property type="entry name" value="NUCLEOTIDYLTRANSFERASE, RIBONUCLEASE H"/>
    <property type="match status" value="1"/>
</dbReference>
<evidence type="ECO:0000313" key="2">
    <source>
        <dbReference type="Proteomes" id="UP000289340"/>
    </source>
</evidence>
<dbReference type="EMBL" id="QZWG01000005">
    <property type="protein sequence ID" value="RZC12375.1"/>
    <property type="molecule type" value="Genomic_DNA"/>
</dbReference>
<sequence>MIIFLGEGAKTLLQTYLDDQEWDLTAFVDLIEDDDDEGLFALVTALNLYRYRVKDFLLHKCRGPRKMSASVYSSPIILMKKEDSIWQMCIDYCALNQVKEKLNLGIIWHSASVYSSPIILMKKEDSIWQMCIDYCALNQVKEKLNLGIIWHSASVYSSPIILMKKEDSIWQMCIDYCALNQVKEKLNLGIIWHSASVYSSPVILVKKEDSIWQMCIDYCVLNRVTIKFPIPMVDELLDELYRACFFSMLDFMSCM</sequence>
<dbReference type="PANTHER" id="PTHR24559">
    <property type="entry name" value="TRANSPOSON TY3-I GAG-POL POLYPROTEIN"/>
    <property type="match status" value="1"/>
</dbReference>
<dbReference type="SUPFAM" id="SSF56672">
    <property type="entry name" value="DNA/RNA polymerases"/>
    <property type="match status" value="3"/>
</dbReference>
<reference evidence="1 2" key="1">
    <citation type="submission" date="2018-09" db="EMBL/GenBank/DDBJ databases">
        <title>A high-quality reference genome of wild soybean provides a powerful tool to mine soybean genomes.</title>
        <authorList>
            <person name="Xie M."/>
            <person name="Chung C.Y.L."/>
            <person name="Li M.-W."/>
            <person name="Wong F.-L."/>
            <person name="Chan T.-F."/>
            <person name="Lam H.-M."/>
        </authorList>
    </citation>
    <scope>NUCLEOTIDE SEQUENCE [LARGE SCALE GENOMIC DNA]</scope>
    <source>
        <strain evidence="2">cv. W05</strain>
        <tissue evidence="1">Hypocotyl of etiolated seedlings</tissue>
    </source>
</reference>
<dbReference type="Gene3D" id="3.10.10.10">
    <property type="entry name" value="HIV Type 1 Reverse Transcriptase, subunit A, domain 1"/>
    <property type="match status" value="4"/>
</dbReference>
<name>A0A445KNM3_GLYSO</name>
<dbReference type="InterPro" id="IPR053134">
    <property type="entry name" value="RNA-dir_DNA_polymerase"/>
</dbReference>
<protein>
    <recommendedName>
        <fullName evidence="3">Transposon Ty3-I Gag-Pol polyprotein</fullName>
    </recommendedName>
</protein>
<organism evidence="1 2">
    <name type="scientific">Glycine soja</name>
    <name type="common">Wild soybean</name>
    <dbReference type="NCBI Taxonomy" id="3848"/>
    <lineage>
        <taxon>Eukaryota</taxon>
        <taxon>Viridiplantae</taxon>
        <taxon>Streptophyta</taxon>
        <taxon>Embryophyta</taxon>
        <taxon>Tracheophyta</taxon>
        <taxon>Spermatophyta</taxon>
        <taxon>Magnoliopsida</taxon>
        <taxon>eudicotyledons</taxon>
        <taxon>Gunneridae</taxon>
        <taxon>Pentapetalae</taxon>
        <taxon>rosids</taxon>
        <taxon>fabids</taxon>
        <taxon>Fabales</taxon>
        <taxon>Fabaceae</taxon>
        <taxon>Papilionoideae</taxon>
        <taxon>50 kb inversion clade</taxon>
        <taxon>NPAAA clade</taxon>
        <taxon>indigoferoid/millettioid clade</taxon>
        <taxon>Phaseoleae</taxon>
        <taxon>Glycine</taxon>
        <taxon>Glycine subgen. Soja</taxon>
    </lineage>
</organism>
<evidence type="ECO:0008006" key="3">
    <source>
        <dbReference type="Google" id="ProtNLM"/>
    </source>
</evidence>
<evidence type="ECO:0000313" key="1">
    <source>
        <dbReference type="EMBL" id="RZC12375.1"/>
    </source>
</evidence>
<keyword evidence="2" id="KW-1185">Reference proteome</keyword>
<comment type="caution">
    <text evidence="1">The sequence shown here is derived from an EMBL/GenBank/DDBJ whole genome shotgun (WGS) entry which is preliminary data.</text>
</comment>
<accession>A0A445KNM3</accession>
<proteinExistence type="predicted"/>
<dbReference type="Proteomes" id="UP000289340">
    <property type="component" value="Chromosome 5"/>
</dbReference>
<gene>
    <name evidence="1" type="ORF">D0Y65_012256</name>
</gene>
<dbReference type="AlphaFoldDB" id="A0A445KNM3"/>